<evidence type="ECO:0000256" key="3">
    <source>
        <dbReference type="ARBA" id="ARBA00022695"/>
    </source>
</evidence>
<name>A0A514D6I0_9VIRU</name>
<evidence type="ECO:0000256" key="1">
    <source>
        <dbReference type="ARBA" id="ARBA00022484"/>
    </source>
</evidence>
<keyword evidence="1 8" id="KW-0696">RNA-directed RNA polymerase</keyword>
<dbReference type="SUPFAM" id="SSF56672">
    <property type="entry name" value="DNA/RNA polymerases"/>
    <property type="match status" value="1"/>
</dbReference>
<evidence type="ECO:0000256" key="4">
    <source>
        <dbReference type="ARBA" id="ARBA00022741"/>
    </source>
</evidence>
<evidence type="ECO:0000313" key="8">
    <source>
        <dbReference type="EMBL" id="QDH89195.1"/>
    </source>
</evidence>
<dbReference type="Gene3D" id="3.30.70.270">
    <property type="match status" value="1"/>
</dbReference>
<keyword evidence="2" id="KW-0808">Transferase</keyword>
<dbReference type="EMBL" id="MN034687">
    <property type="protein sequence ID" value="QDH89195.1"/>
    <property type="molecule type" value="Genomic_RNA"/>
</dbReference>
<dbReference type="GO" id="GO:0003968">
    <property type="term" value="F:RNA-directed RNA polymerase activity"/>
    <property type="evidence" value="ECO:0007669"/>
    <property type="project" value="UniProtKB-KW"/>
</dbReference>
<keyword evidence="3" id="KW-0548">Nucleotidyltransferase</keyword>
<organism evidence="8">
    <name type="scientific">Picornavirales sp</name>
    <dbReference type="NCBI Taxonomy" id="1955153"/>
    <lineage>
        <taxon>Viruses</taxon>
        <taxon>Riboviria</taxon>
        <taxon>Orthornavirae</taxon>
        <taxon>Pisuviricota</taxon>
        <taxon>Pisoniviricetes</taxon>
        <taxon>Picornavirales</taxon>
    </lineage>
</organism>
<keyword evidence="5" id="KW-0378">Hydrolase</keyword>
<dbReference type="Pfam" id="PF00680">
    <property type="entry name" value="RdRP_1"/>
    <property type="match status" value="1"/>
</dbReference>
<dbReference type="GO" id="GO:0006351">
    <property type="term" value="P:DNA-templated transcription"/>
    <property type="evidence" value="ECO:0007669"/>
    <property type="project" value="InterPro"/>
</dbReference>
<accession>A0A514D6I0</accession>
<dbReference type="GO" id="GO:0000166">
    <property type="term" value="F:nucleotide binding"/>
    <property type="evidence" value="ECO:0007669"/>
    <property type="project" value="UniProtKB-KW"/>
</dbReference>
<keyword evidence="4" id="KW-0547">Nucleotide-binding</keyword>
<evidence type="ECO:0000256" key="5">
    <source>
        <dbReference type="ARBA" id="ARBA00022801"/>
    </source>
</evidence>
<keyword evidence="6" id="KW-0693">Viral RNA replication</keyword>
<proteinExistence type="predicted"/>
<dbReference type="InterPro" id="IPR043128">
    <property type="entry name" value="Rev_trsase/Diguanyl_cyclase"/>
</dbReference>
<dbReference type="GO" id="GO:0016787">
    <property type="term" value="F:hydrolase activity"/>
    <property type="evidence" value="ECO:0007669"/>
    <property type="project" value="UniProtKB-KW"/>
</dbReference>
<evidence type="ECO:0000259" key="7">
    <source>
        <dbReference type="Pfam" id="PF00680"/>
    </source>
</evidence>
<evidence type="ECO:0000256" key="6">
    <source>
        <dbReference type="ARBA" id="ARBA00022953"/>
    </source>
</evidence>
<dbReference type="InterPro" id="IPR043502">
    <property type="entry name" value="DNA/RNA_pol_sf"/>
</dbReference>
<feature type="domain" description="RNA-directed RNA polymerase C-terminal" evidence="7">
    <location>
        <begin position="143"/>
        <end position="476"/>
    </location>
</feature>
<evidence type="ECO:0000256" key="2">
    <source>
        <dbReference type="ARBA" id="ARBA00022679"/>
    </source>
</evidence>
<protein>
    <submittedName>
        <fullName evidence="8">RNA-dependent RNA polymerase</fullName>
    </submittedName>
</protein>
<dbReference type="GO" id="GO:0003723">
    <property type="term" value="F:RNA binding"/>
    <property type="evidence" value="ECO:0007669"/>
    <property type="project" value="InterPro"/>
</dbReference>
<gene>
    <name evidence="8" type="ORF">H4Bulk4677_000002</name>
</gene>
<sequence length="530" mass="62160">MKCPPLLSEDLTKTFDLWQRQGYEQVLSKWKGFKGEVREPRGYANILIPHFRFMGAFTPVGKPTGKRMTDPEVMQSAQEFNWPKWLLEGFDLARPGLFAENPWTYTAKYDRWMGSSTRLEVLAEAVDWVWREESVCLSNFGGLDHYEAINELEGKKSPGVPWNRVAKNTEDFLQKFPGHLELLHEHLGQDGRYVMFYSTSEKEEIRSNEKLDQRKIRCFTASSKEMVYISHRLFGQQNERWFSEWRYMNHTVGMSKWKGGWHEFHVKTFLWDNNFDGDISQMEASCWQILVYVFSCFDWNLLPQVQKTQENQRRFWCLLRNRLFSYVVDQQGNVWLIIGCNKSGDPITIKLNTRCVKSFMYYAWLRLTGEGRKVFDENVRLRANGDDLVWSVSDRFVGKYNYLRVKETLAEMNVVIEGSAPYPRIGSEVTYLSAHSAKKGKYWIPKPVSNKTIVSLAKAAKRVSPGASLERATAIYREIYWKEEFRVPLLQHIQRLLRKYAKTHRDDPEWRSAMSQLASDVDIEALYLGL</sequence>
<reference evidence="8" key="1">
    <citation type="submission" date="2019-05" db="EMBL/GenBank/DDBJ databases">
        <title>Metatranscriptomic reconstruction reveals RNA viruses with the potential to shape carbon cycling in soil.</title>
        <authorList>
            <person name="Starr E.P."/>
            <person name="Nuccio E."/>
            <person name="Pett-Ridge J."/>
            <person name="Banfield J.F."/>
            <person name="Firestone M.K."/>
        </authorList>
    </citation>
    <scope>NUCLEOTIDE SEQUENCE</scope>
    <source>
        <strain evidence="8">H4_Bulk_46_scaffold_77</strain>
    </source>
</reference>
<dbReference type="InterPro" id="IPR001205">
    <property type="entry name" value="RNA-dir_pol_C"/>
</dbReference>